<organism evidence="3 4">
    <name type="scientific">Aquimarina gracilis</name>
    <dbReference type="NCBI Taxonomy" id="874422"/>
    <lineage>
        <taxon>Bacteria</taxon>
        <taxon>Pseudomonadati</taxon>
        <taxon>Bacteroidota</taxon>
        <taxon>Flavobacteriia</taxon>
        <taxon>Flavobacteriales</taxon>
        <taxon>Flavobacteriaceae</taxon>
        <taxon>Aquimarina</taxon>
    </lineage>
</organism>
<reference evidence="3 4" key="1">
    <citation type="journal article" date="2013" name="Int. J. Syst. Evol. Microbiol.">
        <title>Aquimarina gracilis sp. nov., isolated from the gut microflora of a mussel, Mytilus coruscus, and emended description of Aquimarina spongiae.</title>
        <authorList>
            <person name="Park S.C."/>
            <person name="Choe H.N."/>
            <person name="Baik K.S."/>
            <person name="Seong C.N."/>
        </authorList>
    </citation>
    <scope>NUCLEOTIDE SEQUENCE [LARGE SCALE GENOMIC DNA]</scope>
    <source>
        <strain evidence="3 4">PSC32</strain>
    </source>
</reference>
<keyword evidence="1" id="KW-0472">Membrane</keyword>
<evidence type="ECO:0000313" key="3">
    <source>
        <dbReference type="EMBL" id="MEB3344716.1"/>
    </source>
</evidence>
<dbReference type="PANTHER" id="PTHR34978">
    <property type="entry name" value="POSSIBLE SENSOR-TRANSDUCER PROTEIN BLAR"/>
    <property type="match status" value="1"/>
</dbReference>
<feature type="domain" description="Peptidase M56" evidence="2">
    <location>
        <begin position="158"/>
        <end position="258"/>
    </location>
</feature>
<protein>
    <submittedName>
        <fullName evidence="3">M56 family metallopeptidase</fullName>
    </submittedName>
</protein>
<sequence length="524" mass="61124">METTLIYLLKVNLLISIFYLTYFLLLKRDTFFNINRHFFILGIIISILLPLVEFSEIIYIENPNTIISKEIPTTTQEFVLPNTISEVNQINWWFIGGIIYGLGLFLFSIRFSIQLISLSKLLNSSRSRSKDTFRLIEINQDIAPFSFFKYIVYNPTLHSDKELRMILKHEMIHAKQHHTIDLLLANLLTVVLWYNPFMWLYKKSLEQNLEFIADQETIKEVSSPKEYQLTMVNISSNHHIAITNNFYQSLIKKRILMINKQPSKRLNIIKFGIILPILSLFLWSFNTKEVIKYKTEKSSNEKQTEFVLDSTKPYMGSLSKDITKESTIEELKEFKNFVKEYFNVEIEFDNIDFKDNLISQMSMKFEDTYGNKGSFKSDNGNEYIRPVIFKIRVNQNGKTEEIGFFRPESALDSVIVVDNGENINQFTSLGESPIYIVNGTQYEKSQLIGKTFLTNKKIMLFIGKNAVSKYGKKAKDGVVVLENATPWKSMTTRIDDQYRKEHEKAHLIGITSKNPELVFAQFKK</sequence>
<feature type="transmembrane region" description="Helical" evidence="1">
    <location>
        <begin position="6"/>
        <end position="26"/>
    </location>
</feature>
<name>A0ABU5ZTX2_9FLAO</name>
<dbReference type="CDD" id="cd07341">
    <property type="entry name" value="M56_BlaR1_MecR1_like"/>
    <property type="match status" value="1"/>
</dbReference>
<feature type="transmembrane region" description="Helical" evidence="1">
    <location>
        <begin position="38"/>
        <end position="60"/>
    </location>
</feature>
<accession>A0ABU5ZTX2</accession>
<evidence type="ECO:0000256" key="1">
    <source>
        <dbReference type="SAM" id="Phobius"/>
    </source>
</evidence>
<keyword evidence="1" id="KW-1133">Transmembrane helix</keyword>
<dbReference type="InterPro" id="IPR008756">
    <property type="entry name" value="Peptidase_M56"/>
</dbReference>
<evidence type="ECO:0000259" key="2">
    <source>
        <dbReference type="Pfam" id="PF05569"/>
    </source>
</evidence>
<dbReference type="Proteomes" id="UP001327027">
    <property type="component" value="Unassembled WGS sequence"/>
</dbReference>
<dbReference type="Pfam" id="PF05569">
    <property type="entry name" value="Peptidase_M56"/>
    <property type="match status" value="1"/>
</dbReference>
<dbReference type="PANTHER" id="PTHR34978:SF3">
    <property type="entry name" value="SLR0241 PROTEIN"/>
    <property type="match status" value="1"/>
</dbReference>
<comment type="caution">
    <text evidence="3">The sequence shown here is derived from an EMBL/GenBank/DDBJ whole genome shotgun (WGS) entry which is preliminary data.</text>
</comment>
<dbReference type="EMBL" id="JAYKLX010000002">
    <property type="protein sequence ID" value="MEB3344716.1"/>
    <property type="molecule type" value="Genomic_DNA"/>
</dbReference>
<keyword evidence="1" id="KW-0812">Transmembrane</keyword>
<feature type="transmembrane region" description="Helical" evidence="1">
    <location>
        <begin position="90"/>
        <end position="113"/>
    </location>
</feature>
<dbReference type="RefSeq" id="WP_324178754.1">
    <property type="nucleotide sequence ID" value="NZ_BAABAW010000003.1"/>
</dbReference>
<keyword evidence="4" id="KW-1185">Reference proteome</keyword>
<dbReference type="InterPro" id="IPR052173">
    <property type="entry name" value="Beta-lactam_resp_regulator"/>
</dbReference>
<gene>
    <name evidence="3" type="ORF">U6A24_04550</name>
</gene>
<evidence type="ECO:0000313" key="4">
    <source>
        <dbReference type="Proteomes" id="UP001327027"/>
    </source>
</evidence>
<feature type="transmembrane region" description="Helical" evidence="1">
    <location>
        <begin position="182"/>
        <end position="201"/>
    </location>
</feature>
<feature type="transmembrane region" description="Helical" evidence="1">
    <location>
        <begin position="268"/>
        <end position="285"/>
    </location>
</feature>
<proteinExistence type="predicted"/>